<dbReference type="Gene3D" id="3.30.710.10">
    <property type="entry name" value="Potassium Channel Kv1.1, Chain A"/>
    <property type="match status" value="1"/>
</dbReference>
<dbReference type="InterPro" id="IPR009091">
    <property type="entry name" value="RCC1/BLIP-II"/>
</dbReference>
<dbReference type="SUPFAM" id="SSF54695">
    <property type="entry name" value="POZ domain"/>
    <property type="match status" value="1"/>
</dbReference>
<sequence>MSRRINNNNKNNKIEENDQHFGWGWNEQGQLGIHSFSNFKPYTAYGSQSTQVNACIKKPTFLNNQDDLYSKSVAIGLAHSLLIDSKGQLYSTGKGANGRTGMGNESTIFNFKPVVFNNDELTEANKYRYSSSYYQPRFLNRPITGNHTKVIKISCGGAHSAFITENFELFTFGRNDRGQLGHGLLDQLVIPKKVNYQHYEYEESSKSIKENKLITASNVDLVACGLNHTVFSLVDGCVYSMGDNKHFQLGYVSKEDEEMEYRPRLIESLNLPKKQLEQRYTNIKSISCGSNFSVCVKQGNIYTWGLNSVGQCGFSPKETKSITAPKLLIIYNDASTLSNEDKNQSGTNKKKKPTFTFTQVSCGNDHSLALTTNGEVFAWGESKHGQIGFATSMSTLVDFDTSTPIKVRESLSNESITQIAAGAYHSMALSRSNHIYCWGLNDYYQVGEEIESMGHQKIISTPYRIRAPVSENSKLKSKERPILQIAAGGRSSMAIRRFLLNIEIRPTNYYADIKRIFEKSSFSDLIVQIKRDDNTTVQEIKFHKIFLQRSKPLLDFLNENNVHVDSNTRSSVIPIQQAKSFTVKSDIEDLYENDPYLENFKEIATIDTDLSQHLFTMVNQELFSDIKIKVEYFDPSENKTLKPVIFNAHKCILVNRSEKLKTLLESSYFKESIDNIITINNFTAETYEVYLKYLYTDILNINNENAIELFQLSHQESQYRMKDLIEEYLTNSLDHENVSLIFELALQLNDNQVSASGNNSFLIDRCIYFMSQNLDKVQSSETFKSLSENSKQFLLSNSINIQDDQNIKSDKSVNNNSNSNNSNDSCCNSNNNNNNNTGCCSTNTNTDNNNTGCCSTAQEPQQFNKETLCYSCKILYRDFKIIDKSNIAPYIKVNSKQLLTTTQLEDKIKDFLLKDSDDEN</sequence>
<dbReference type="Pfam" id="PF00415">
    <property type="entry name" value="RCC1"/>
    <property type="match status" value="2"/>
</dbReference>
<gene>
    <name evidence="5" type="ORF">DICPUDRAFT_56953</name>
</gene>
<dbReference type="Gene3D" id="2.130.10.30">
    <property type="entry name" value="Regulator of chromosome condensation 1/beta-lactamase-inhibitor protein II"/>
    <property type="match status" value="3"/>
</dbReference>
<dbReference type="Proteomes" id="UP000001064">
    <property type="component" value="Unassembled WGS sequence"/>
</dbReference>
<dbReference type="AlphaFoldDB" id="F0ZTQ9"/>
<accession>F0ZTQ9</accession>
<evidence type="ECO:0000313" key="5">
    <source>
        <dbReference type="EMBL" id="EGC32668.1"/>
    </source>
</evidence>
<dbReference type="VEuPathDB" id="AmoebaDB:DICPUDRAFT_56953"/>
<protein>
    <recommendedName>
        <fullName evidence="4">BTB domain-containing protein</fullName>
    </recommendedName>
</protein>
<feature type="repeat" description="RCC1" evidence="2">
    <location>
        <begin position="87"/>
        <end position="166"/>
    </location>
</feature>
<keyword evidence="6" id="KW-1185">Reference proteome</keyword>
<dbReference type="OrthoDB" id="8068875at2759"/>
<evidence type="ECO:0000256" key="2">
    <source>
        <dbReference type="PROSITE-ProRule" id="PRU00235"/>
    </source>
</evidence>
<dbReference type="Pfam" id="PF13540">
    <property type="entry name" value="RCC1_2"/>
    <property type="match status" value="2"/>
</dbReference>
<dbReference type="PANTHER" id="PTHR22872">
    <property type="entry name" value="BTK-BINDING PROTEIN-RELATED"/>
    <property type="match status" value="1"/>
</dbReference>
<dbReference type="RefSeq" id="XP_003290801.1">
    <property type="nucleotide sequence ID" value="XM_003290753.1"/>
</dbReference>
<dbReference type="SUPFAM" id="SSF50985">
    <property type="entry name" value="RCC1/BLIP-II"/>
    <property type="match status" value="1"/>
</dbReference>
<evidence type="ECO:0000256" key="3">
    <source>
        <dbReference type="SAM" id="MobiDB-lite"/>
    </source>
</evidence>
<feature type="repeat" description="RCC1" evidence="2">
    <location>
        <begin position="374"/>
        <end position="432"/>
    </location>
</feature>
<dbReference type="InParanoid" id="F0ZTQ9"/>
<dbReference type="PROSITE" id="PS50012">
    <property type="entry name" value="RCC1_3"/>
    <property type="match status" value="7"/>
</dbReference>
<dbReference type="InterPro" id="IPR000210">
    <property type="entry name" value="BTB/POZ_dom"/>
</dbReference>
<dbReference type="KEGG" id="dpp:DICPUDRAFT_56953"/>
<dbReference type="PRINTS" id="PR00633">
    <property type="entry name" value="RCCNDNSATION"/>
</dbReference>
<feature type="region of interest" description="Disordered" evidence="3">
    <location>
        <begin position="805"/>
        <end position="824"/>
    </location>
</feature>
<dbReference type="FunCoup" id="F0ZTQ9">
    <property type="interactions" value="3"/>
</dbReference>
<proteinExistence type="predicted"/>
<feature type="repeat" description="RCC1" evidence="2">
    <location>
        <begin position="236"/>
        <end position="299"/>
    </location>
</feature>
<dbReference type="InterPro" id="IPR051625">
    <property type="entry name" value="Signaling_Regulatory_Domain"/>
</dbReference>
<dbReference type="PROSITE" id="PS50097">
    <property type="entry name" value="BTB"/>
    <property type="match status" value="1"/>
</dbReference>
<feature type="compositionally biased region" description="Low complexity" evidence="3">
    <location>
        <begin position="814"/>
        <end position="824"/>
    </location>
</feature>
<organism evidence="5 6">
    <name type="scientific">Dictyostelium purpureum</name>
    <name type="common">Slime mold</name>
    <dbReference type="NCBI Taxonomy" id="5786"/>
    <lineage>
        <taxon>Eukaryota</taxon>
        <taxon>Amoebozoa</taxon>
        <taxon>Evosea</taxon>
        <taxon>Eumycetozoa</taxon>
        <taxon>Dictyostelia</taxon>
        <taxon>Dictyosteliales</taxon>
        <taxon>Dictyosteliaceae</taxon>
        <taxon>Dictyostelium</taxon>
    </lineage>
</organism>
<feature type="repeat" description="RCC1" evidence="2">
    <location>
        <begin position="433"/>
        <end position="498"/>
    </location>
</feature>
<reference evidence="6" key="1">
    <citation type="journal article" date="2011" name="Genome Biol.">
        <title>Comparative genomics of the social amoebae Dictyostelium discoideum and Dictyostelium purpureum.</title>
        <authorList>
            <consortium name="US DOE Joint Genome Institute (JGI-PGF)"/>
            <person name="Sucgang R."/>
            <person name="Kuo A."/>
            <person name="Tian X."/>
            <person name="Salerno W."/>
            <person name="Parikh A."/>
            <person name="Feasley C.L."/>
            <person name="Dalin E."/>
            <person name="Tu H."/>
            <person name="Huang E."/>
            <person name="Barry K."/>
            <person name="Lindquist E."/>
            <person name="Shapiro H."/>
            <person name="Bruce D."/>
            <person name="Schmutz J."/>
            <person name="Salamov A."/>
            <person name="Fey P."/>
            <person name="Gaudet P."/>
            <person name="Anjard C."/>
            <person name="Babu M.M."/>
            <person name="Basu S."/>
            <person name="Bushmanova Y."/>
            <person name="van der Wel H."/>
            <person name="Katoh-Kurasawa M."/>
            <person name="Dinh C."/>
            <person name="Coutinho P.M."/>
            <person name="Saito T."/>
            <person name="Elias M."/>
            <person name="Schaap P."/>
            <person name="Kay R.R."/>
            <person name="Henrissat B."/>
            <person name="Eichinger L."/>
            <person name="Rivero F."/>
            <person name="Putnam N.H."/>
            <person name="West C.M."/>
            <person name="Loomis W.F."/>
            <person name="Chisholm R.L."/>
            <person name="Shaulsky G."/>
            <person name="Strassmann J.E."/>
            <person name="Queller D.C."/>
            <person name="Kuspa A."/>
            <person name="Grigoriev I.V."/>
        </authorList>
    </citation>
    <scope>NUCLEOTIDE SEQUENCE [LARGE SCALE GENOMIC DNA]</scope>
    <source>
        <strain evidence="6">QSDP1</strain>
    </source>
</reference>
<evidence type="ECO:0000256" key="1">
    <source>
        <dbReference type="ARBA" id="ARBA00022737"/>
    </source>
</evidence>
<dbReference type="PROSITE" id="PS00626">
    <property type="entry name" value="RCC1_2"/>
    <property type="match status" value="2"/>
</dbReference>
<dbReference type="eggNOG" id="KOG4350">
    <property type="taxonomic scope" value="Eukaryota"/>
</dbReference>
<dbReference type="InterPro" id="IPR011333">
    <property type="entry name" value="SKP1/BTB/POZ_sf"/>
</dbReference>
<dbReference type="SMART" id="SM00225">
    <property type="entry name" value="BTB"/>
    <property type="match status" value="1"/>
</dbReference>
<name>F0ZTQ9_DICPU</name>
<evidence type="ECO:0000259" key="4">
    <source>
        <dbReference type="PROSITE" id="PS50097"/>
    </source>
</evidence>
<evidence type="ECO:0000313" key="6">
    <source>
        <dbReference type="Proteomes" id="UP000001064"/>
    </source>
</evidence>
<dbReference type="InterPro" id="IPR000408">
    <property type="entry name" value="Reg_chr_condens"/>
</dbReference>
<dbReference type="STRING" id="5786.F0ZTQ9"/>
<dbReference type="GeneID" id="10508507"/>
<feature type="domain" description="BTB" evidence="4">
    <location>
        <begin position="624"/>
        <end position="703"/>
    </location>
</feature>
<dbReference type="OMA" id="KIFNAHK"/>
<keyword evidence="1" id="KW-0677">Repeat</keyword>
<feature type="repeat" description="RCC1" evidence="2">
    <location>
        <begin position="18"/>
        <end position="86"/>
    </location>
</feature>
<feature type="repeat" description="RCC1" evidence="2">
    <location>
        <begin position="299"/>
        <end position="373"/>
    </location>
</feature>
<dbReference type="EMBL" id="GL871181">
    <property type="protein sequence ID" value="EGC32668.1"/>
    <property type="molecule type" value="Genomic_DNA"/>
</dbReference>
<dbReference type="Pfam" id="PF00651">
    <property type="entry name" value="BTB"/>
    <property type="match status" value="1"/>
</dbReference>
<dbReference type="CDD" id="cd18186">
    <property type="entry name" value="BTB_POZ_ZBTB_KLHL-like"/>
    <property type="match status" value="1"/>
</dbReference>
<feature type="repeat" description="RCC1" evidence="2">
    <location>
        <begin position="167"/>
        <end position="235"/>
    </location>
</feature>